<dbReference type="PANTHER" id="PTHR35348">
    <property type="entry name" value="TESTIS, PROSTATE AND PLACENTA-EXPRESSED PROTEIN"/>
    <property type="match status" value="1"/>
</dbReference>
<dbReference type="Pfam" id="PF22574">
    <property type="entry name" value="SPMIP8"/>
    <property type="match status" value="1"/>
</dbReference>
<name>A0A8X7CJX5_9ARAC</name>
<keyword evidence="2" id="KW-1185">Reference proteome</keyword>
<evidence type="ECO:0000313" key="1">
    <source>
        <dbReference type="EMBL" id="GFY68390.1"/>
    </source>
</evidence>
<dbReference type="EMBL" id="BMAV01017034">
    <property type="protein sequence ID" value="GFY68390.1"/>
    <property type="molecule type" value="Genomic_DNA"/>
</dbReference>
<dbReference type="AlphaFoldDB" id="A0A8X7CJX5"/>
<accession>A0A8X7CJX5</accession>
<organism evidence="1 2">
    <name type="scientific">Trichonephila inaurata madagascariensis</name>
    <dbReference type="NCBI Taxonomy" id="2747483"/>
    <lineage>
        <taxon>Eukaryota</taxon>
        <taxon>Metazoa</taxon>
        <taxon>Ecdysozoa</taxon>
        <taxon>Arthropoda</taxon>
        <taxon>Chelicerata</taxon>
        <taxon>Arachnida</taxon>
        <taxon>Araneae</taxon>
        <taxon>Araneomorphae</taxon>
        <taxon>Entelegynae</taxon>
        <taxon>Araneoidea</taxon>
        <taxon>Nephilidae</taxon>
        <taxon>Trichonephila</taxon>
        <taxon>Trichonephila inaurata</taxon>
    </lineage>
</organism>
<dbReference type="OrthoDB" id="9970246at2759"/>
<reference evidence="1" key="1">
    <citation type="submission" date="2020-08" db="EMBL/GenBank/DDBJ databases">
        <title>Multicomponent nature underlies the extraordinary mechanical properties of spider dragline silk.</title>
        <authorList>
            <person name="Kono N."/>
            <person name="Nakamura H."/>
            <person name="Mori M."/>
            <person name="Yoshida Y."/>
            <person name="Ohtoshi R."/>
            <person name="Malay A.D."/>
            <person name="Moran D.A.P."/>
            <person name="Tomita M."/>
            <person name="Numata K."/>
            <person name="Arakawa K."/>
        </authorList>
    </citation>
    <scope>NUCLEOTIDE SEQUENCE</scope>
</reference>
<proteinExistence type="predicted"/>
<sequence>MRRGHREVSEHDFHKQKDLSNLPRYAQKYPSLERSHLCDVKRSMYNPAIPTLRRMDMDDAVHKLPDQHCRDFCFENLARKYNFDINKLRNPDFDILRVCPPERKYMEAIMAKQNYGQYCIQFDPCLLEASKDLKESCDQEEHLPHIT</sequence>
<dbReference type="PANTHER" id="PTHR35348:SF1">
    <property type="entry name" value="TESTIS, PROSTATE AND PLACENTA-EXPRESSED PROTEIN"/>
    <property type="match status" value="1"/>
</dbReference>
<evidence type="ECO:0000313" key="2">
    <source>
        <dbReference type="Proteomes" id="UP000886998"/>
    </source>
</evidence>
<comment type="caution">
    <text evidence="1">The sequence shown here is derived from an EMBL/GenBank/DDBJ whole genome shotgun (WGS) entry which is preliminary data.</text>
</comment>
<gene>
    <name evidence="1" type="primary">AVEN_174127_1</name>
    <name evidence="1" type="ORF">TNIN_298801</name>
</gene>
<dbReference type="Proteomes" id="UP000886998">
    <property type="component" value="Unassembled WGS sequence"/>
</dbReference>
<dbReference type="InterPro" id="IPR034584">
    <property type="entry name" value="SPMIP8"/>
</dbReference>
<protein>
    <submittedName>
        <fullName evidence="1">Uncharacterized protein</fullName>
    </submittedName>
</protein>